<feature type="signal peptide" evidence="1">
    <location>
        <begin position="1"/>
        <end position="18"/>
    </location>
</feature>
<name>A0A9X1S8G2_9MICC</name>
<keyword evidence="4" id="KW-1185">Reference proteome</keyword>
<proteinExistence type="predicted"/>
<sequence>MKRTASALVLLPAAFLLAACTAASSTEPALSSFASVDEAYDAVAATLDCDPATTAEPVTVEIDGYLPQYRMCTETVEIIRYDNEADRMEATELIEGAENGPGYFAEGNNWHVLVLPGRDGTVPGSNEVSELADAMGGRFVTNGGTE</sequence>
<dbReference type="Proteomes" id="UP000829758">
    <property type="component" value="Chromosome"/>
</dbReference>
<evidence type="ECO:0000313" key="5">
    <source>
        <dbReference type="Proteomes" id="UP001155145"/>
    </source>
</evidence>
<evidence type="ECO:0000313" key="3">
    <source>
        <dbReference type="EMBL" id="UON90928.1"/>
    </source>
</evidence>
<reference evidence="2" key="1">
    <citation type="submission" date="2021-10" db="EMBL/GenBank/DDBJ databases">
        <title>Novel species in genus Arthrobacter.</title>
        <authorList>
            <person name="Liu Y."/>
        </authorList>
    </citation>
    <scope>NUCLEOTIDE SEQUENCE</scope>
    <source>
        <strain evidence="4">zg-Y462</strain>
        <strain evidence="2">Zg-Y462</strain>
    </source>
</reference>
<dbReference type="EMBL" id="JAJFZT010000001">
    <property type="protein sequence ID" value="MCC3271287.1"/>
    <property type="molecule type" value="Genomic_DNA"/>
</dbReference>
<dbReference type="RefSeq" id="WP_227927690.1">
    <property type="nucleotide sequence ID" value="NZ_CP094984.1"/>
</dbReference>
<dbReference type="EMBL" id="CP094984">
    <property type="protein sequence ID" value="UON90928.1"/>
    <property type="molecule type" value="Genomic_DNA"/>
</dbReference>
<dbReference type="PROSITE" id="PS51257">
    <property type="entry name" value="PROKAR_LIPOPROTEIN"/>
    <property type="match status" value="1"/>
</dbReference>
<gene>
    <name evidence="2" type="ORF">LJ755_00905</name>
    <name evidence="3" type="ORF">MUK71_09780</name>
</gene>
<feature type="chain" id="PRO_5040879867" description="Lipoprotein" evidence="1">
    <location>
        <begin position="19"/>
        <end position="146"/>
    </location>
</feature>
<evidence type="ECO:0000313" key="4">
    <source>
        <dbReference type="Proteomes" id="UP000829758"/>
    </source>
</evidence>
<evidence type="ECO:0000256" key="1">
    <source>
        <dbReference type="SAM" id="SignalP"/>
    </source>
</evidence>
<evidence type="ECO:0000313" key="2">
    <source>
        <dbReference type="EMBL" id="MCC3271287.1"/>
    </source>
</evidence>
<organism evidence="2 5">
    <name type="scientific">Arthrobacter zhangbolii</name>
    <dbReference type="NCBI Taxonomy" id="2886936"/>
    <lineage>
        <taxon>Bacteria</taxon>
        <taxon>Bacillati</taxon>
        <taxon>Actinomycetota</taxon>
        <taxon>Actinomycetes</taxon>
        <taxon>Micrococcales</taxon>
        <taxon>Micrococcaceae</taxon>
        <taxon>Arthrobacter</taxon>
    </lineage>
</organism>
<accession>A0A9X1S8G2</accession>
<dbReference type="AlphaFoldDB" id="A0A9X1S8G2"/>
<keyword evidence="1" id="KW-0732">Signal</keyword>
<dbReference type="Proteomes" id="UP001155145">
    <property type="component" value="Unassembled WGS sequence"/>
</dbReference>
<evidence type="ECO:0008006" key="6">
    <source>
        <dbReference type="Google" id="ProtNLM"/>
    </source>
</evidence>
<protein>
    <recommendedName>
        <fullName evidence="6">Lipoprotein</fullName>
    </recommendedName>
</protein>